<evidence type="ECO:0000256" key="1">
    <source>
        <dbReference type="SAM" id="MobiDB-lite"/>
    </source>
</evidence>
<gene>
    <name evidence="2" type="ORF">GCM10017567_36350</name>
</gene>
<feature type="region of interest" description="Disordered" evidence="1">
    <location>
        <begin position="40"/>
        <end position="62"/>
    </location>
</feature>
<sequence>MVTPFTWGRKLSVTMATRTSWTIAPDAGARVTLGPTVPEQIGYDMSSQGRVPETRVAQTKQA</sequence>
<organism evidence="2 3">
    <name type="scientific">Amycolatopsis bullii</name>
    <dbReference type="NCBI Taxonomy" id="941987"/>
    <lineage>
        <taxon>Bacteria</taxon>
        <taxon>Bacillati</taxon>
        <taxon>Actinomycetota</taxon>
        <taxon>Actinomycetes</taxon>
        <taxon>Pseudonocardiales</taxon>
        <taxon>Pseudonocardiaceae</taxon>
        <taxon>Amycolatopsis</taxon>
    </lineage>
</organism>
<keyword evidence="3" id="KW-1185">Reference proteome</keyword>
<evidence type="ECO:0000313" key="3">
    <source>
        <dbReference type="Proteomes" id="UP000649955"/>
    </source>
</evidence>
<reference evidence="3" key="1">
    <citation type="journal article" date="2019" name="Int. J. Syst. Evol. Microbiol.">
        <title>The Global Catalogue of Microorganisms (GCM) 10K type strain sequencing project: providing services to taxonomists for standard genome sequencing and annotation.</title>
        <authorList>
            <consortium name="The Broad Institute Genomics Platform"/>
            <consortium name="The Broad Institute Genome Sequencing Center for Infectious Disease"/>
            <person name="Wu L."/>
            <person name="Ma J."/>
        </authorList>
    </citation>
    <scope>NUCLEOTIDE SEQUENCE [LARGE SCALE GENOMIC DNA]</scope>
    <source>
        <strain evidence="3">CGMCC 4.7680</strain>
    </source>
</reference>
<protein>
    <submittedName>
        <fullName evidence="2">Uncharacterized protein</fullName>
    </submittedName>
</protein>
<accession>A0ABQ3KFZ7</accession>
<comment type="caution">
    <text evidence="2">The sequence shown here is derived from an EMBL/GenBank/DDBJ whole genome shotgun (WGS) entry which is preliminary data.</text>
</comment>
<name>A0ABQ3KFZ7_9PSEU</name>
<dbReference type="Proteomes" id="UP000649955">
    <property type="component" value="Unassembled WGS sequence"/>
</dbReference>
<dbReference type="EMBL" id="BNAW01000014">
    <property type="protein sequence ID" value="GHG15103.1"/>
    <property type="molecule type" value="Genomic_DNA"/>
</dbReference>
<evidence type="ECO:0000313" key="2">
    <source>
        <dbReference type="EMBL" id="GHG15103.1"/>
    </source>
</evidence>
<proteinExistence type="predicted"/>